<dbReference type="Pfam" id="PF00612">
    <property type="entry name" value="IQ"/>
    <property type="match status" value="2"/>
</dbReference>
<dbReference type="OMA" id="RIVEHRY"/>
<dbReference type="EMBL" id="LFYR01000957">
    <property type="protein sequence ID" value="KMZ66767.1"/>
    <property type="molecule type" value="Genomic_DNA"/>
</dbReference>
<dbReference type="Pfam" id="PF13178">
    <property type="entry name" value="DUF4005"/>
    <property type="match status" value="1"/>
</dbReference>
<dbReference type="OrthoDB" id="685302at2759"/>
<evidence type="ECO:0000256" key="2">
    <source>
        <dbReference type="ARBA" id="ARBA00024341"/>
    </source>
</evidence>
<organism evidence="6 7">
    <name type="scientific">Zostera marina</name>
    <name type="common">Eelgrass</name>
    <dbReference type="NCBI Taxonomy" id="29655"/>
    <lineage>
        <taxon>Eukaryota</taxon>
        <taxon>Viridiplantae</taxon>
        <taxon>Streptophyta</taxon>
        <taxon>Embryophyta</taxon>
        <taxon>Tracheophyta</taxon>
        <taxon>Spermatophyta</taxon>
        <taxon>Magnoliopsida</taxon>
        <taxon>Liliopsida</taxon>
        <taxon>Zosteraceae</taxon>
        <taxon>Zostera</taxon>
    </lineage>
</organism>
<comment type="caution">
    <text evidence="6">The sequence shown here is derived from an EMBL/GenBank/DDBJ whole genome shotgun (WGS) entry which is preliminary data.</text>
</comment>
<evidence type="ECO:0000259" key="5">
    <source>
        <dbReference type="Pfam" id="PF13178"/>
    </source>
</evidence>
<feature type="compositionally biased region" description="Basic residues" evidence="4">
    <location>
        <begin position="136"/>
        <end position="151"/>
    </location>
</feature>
<feature type="compositionally biased region" description="Polar residues" evidence="4">
    <location>
        <begin position="318"/>
        <end position="343"/>
    </location>
</feature>
<protein>
    <recommendedName>
        <fullName evidence="5">DUF4005 domain-containing protein</fullName>
    </recommendedName>
</protein>
<accession>A0A0K9PEV3</accession>
<evidence type="ECO:0000313" key="6">
    <source>
        <dbReference type="EMBL" id="KMZ66767.1"/>
    </source>
</evidence>
<dbReference type="PANTHER" id="PTHR32295">
    <property type="entry name" value="IQ-DOMAIN 5-RELATED"/>
    <property type="match status" value="1"/>
</dbReference>
<dbReference type="PROSITE" id="PS50096">
    <property type="entry name" value="IQ"/>
    <property type="match status" value="2"/>
</dbReference>
<proteinExistence type="inferred from homology"/>
<feature type="compositionally biased region" description="Polar residues" evidence="4">
    <location>
        <begin position="293"/>
        <end position="306"/>
    </location>
</feature>
<dbReference type="Proteomes" id="UP000036987">
    <property type="component" value="Unassembled WGS sequence"/>
</dbReference>
<dbReference type="GO" id="GO:0005516">
    <property type="term" value="F:calmodulin binding"/>
    <property type="evidence" value="ECO:0007669"/>
    <property type="project" value="UniProtKB-KW"/>
</dbReference>
<comment type="subunit">
    <text evidence="3">Binds to multiple calmodulin (CaM) in the presence of Ca(2+) and CaM-like proteins.</text>
</comment>
<dbReference type="SMART" id="SM00015">
    <property type="entry name" value="IQ"/>
    <property type="match status" value="2"/>
</dbReference>
<evidence type="ECO:0000256" key="1">
    <source>
        <dbReference type="ARBA" id="ARBA00022860"/>
    </source>
</evidence>
<sequence>MGKTGRWFRRFFTGKKENLSVLSKPAPTSLKPLKKRWSLRRSRVGKPEPQSAKIQQYNQSIQSVSEGKEVAAVKIQSFFRSYLARKALRALKGLVKLQALVRAHLVRKQTTEALRCMQALVSVQERTRAQRVQAISRRRSSQSPQRHRHKTPPPYYHYVRSEEEEDSGIVELTGRRSPSSTSFYNKRSSPGTSGFTDDVSPPCYSSTSRQYSNSNNDIQPFHRSYMADTKSSKAKVRSQSAPRQRPETFEKQTSRRRSAGESRVNNTYYNSSSNNIPRVLSMQRSSSQVRSSTPPTQHHNPNSGGQLQYPWSMKLDRSNASFKGSECGSNTTVFTNNTQHDYR</sequence>
<evidence type="ECO:0000313" key="7">
    <source>
        <dbReference type="Proteomes" id="UP000036987"/>
    </source>
</evidence>
<dbReference type="CDD" id="cd23767">
    <property type="entry name" value="IQCD"/>
    <property type="match status" value="1"/>
</dbReference>
<feature type="compositionally biased region" description="Low complexity" evidence="4">
    <location>
        <begin position="265"/>
        <end position="292"/>
    </location>
</feature>
<reference evidence="7" key="1">
    <citation type="journal article" date="2016" name="Nature">
        <title>The genome of the seagrass Zostera marina reveals angiosperm adaptation to the sea.</title>
        <authorList>
            <person name="Olsen J.L."/>
            <person name="Rouze P."/>
            <person name="Verhelst B."/>
            <person name="Lin Y.-C."/>
            <person name="Bayer T."/>
            <person name="Collen J."/>
            <person name="Dattolo E."/>
            <person name="De Paoli E."/>
            <person name="Dittami S."/>
            <person name="Maumus F."/>
            <person name="Michel G."/>
            <person name="Kersting A."/>
            <person name="Lauritano C."/>
            <person name="Lohaus R."/>
            <person name="Toepel M."/>
            <person name="Tonon T."/>
            <person name="Vanneste K."/>
            <person name="Amirebrahimi M."/>
            <person name="Brakel J."/>
            <person name="Bostroem C."/>
            <person name="Chovatia M."/>
            <person name="Grimwood J."/>
            <person name="Jenkins J.W."/>
            <person name="Jueterbock A."/>
            <person name="Mraz A."/>
            <person name="Stam W.T."/>
            <person name="Tice H."/>
            <person name="Bornberg-Bauer E."/>
            <person name="Green P.J."/>
            <person name="Pearson G.A."/>
            <person name="Procaccini G."/>
            <person name="Duarte C.M."/>
            <person name="Schmutz J."/>
            <person name="Reusch T.B.H."/>
            <person name="Van de Peer Y."/>
        </authorList>
    </citation>
    <scope>NUCLEOTIDE SEQUENCE [LARGE SCALE GENOMIC DNA]</scope>
    <source>
        <strain evidence="7">cv. Finnish</strain>
    </source>
</reference>
<feature type="compositionally biased region" description="Polar residues" evidence="4">
    <location>
        <begin position="203"/>
        <end position="218"/>
    </location>
</feature>
<evidence type="ECO:0000256" key="3">
    <source>
        <dbReference type="ARBA" id="ARBA00024378"/>
    </source>
</evidence>
<name>A0A0K9PEV3_ZOSMR</name>
<dbReference type="Gene3D" id="1.20.5.190">
    <property type="match status" value="1"/>
</dbReference>
<dbReference type="InterPro" id="IPR025064">
    <property type="entry name" value="DUF4005"/>
</dbReference>
<feature type="region of interest" description="Disordered" evidence="4">
    <location>
        <begin position="127"/>
        <end position="343"/>
    </location>
</feature>
<dbReference type="InterPro" id="IPR000048">
    <property type="entry name" value="IQ_motif_EF-hand-BS"/>
</dbReference>
<dbReference type="AlphaFoldDB" id="A0A0K9PEV3"/>
<feature type="compositionally biased region" description="Polar residues" evidence="4">
    <location>
        <begin position="176"/>
        <end position="195"/>
    </location>
</feature>
<comment type="similarity">
    <text evidence="2">Belongs to the IQD family.</text>
</comment>
<gene>
    <name evidence="6" type="ORF">ZOSMA_289G00080</name>
</gene>
<keyword evidence="7" id="KW-1185">Reference proteome</keyword>
<keyword evidence="1" id="KW-0112">Calmodulin-binding</keyword>
<evidence type="ECO:0000256" key="4">
    <source>
        <dbReference type="SAM" id="MobiDB-lite"/>
    </source>
</evidence>
<feature type="domain" description="DUF4005" evidence="5">
    <location>
        <begin position="194"/>
        <end position="285"/>
    </location>
</feature>
<feature type="compositionally biased region" description="Basic and acidic residues" evidence="4">
    <location>
        <begin position="244"/>
        <end position="253"/>
    </location>
</feature>
<dbReference type="PANTHER" id="PTHR32295:SF45">
    <property type="entry name" value="PROTEIN IQ-DOMAIN 19"/>
    <property type="match status" value="1"/>
</dbReference>